<organism evidence="1 2">
    <name type="scientific">Clonostachys solani</name>
    <dbReference type="NCBI Taxonomy" id="160281"/>
    <lineage>
        <taxon>Eukaryota</taxon>
        <taxon>Fungi</taxon>
        <taxon>Dikarya</taxon>
        <taxon>Ascomycota</taxon>
        <taxon>Pezizomycotina</taxon>
        <taxon>Sordariomycetes</taxon>
        <taxon>Hypocreomycetidae</taxon>
        <taxon>Hypocreales</taxon>
        <taxon>Bionectriaceae</taxon>
        <taxon>Clonostachys</taxon>
    </lineage>
</organism>
<dbReference type="EMBL" id="CABFOC020000007">
    <property type="protein sequence ID" value="CAH0044752.1"/>
    <property type="molecule type" value="Genomic_DNA"/>
</dbReference>
<accession>A0A9N9W793</accession>
<dbReference type="AlphaFoldDB" id="A0A9N9W793"/>
<proteinExistence type="predicted"/>
<evidence type="ECO:0000313" key="1">
    <source>
        <dbReference type="EMBL" id="CAH0044752.1"/>
    </source>
</evidence>
<evidence type="ECO:0000313" key="2">
    <source>
        <dbReference type="Proteomes" id="UP000775872"/>
    </source>
</evidence>
<sequence>MHEHRKRKMAGNIGQSATVCRSHEACMLLFCAAMHMEQMGVLATHIPYALLHAFARALPPHETLAWGSSASAPERGLKDTPAGLDPMLLQYPYSTL</sequence>
<dbReference type="Proteomes" id="UP000775872">
    <property type="component" value="Unassembled WGS sequence"/>
</dbReference>
<comment type="caution">
    <text evidence="1">The sequence shown here is derived from an EMBL/GenBank/DDBJ whole genome shotgun (WGS) entry which is preliminary data.</text>
</comment>
<keyword evidence="2" id="KW-1185">Reference proteome</keyword>
<reference evidence="1 2" key="2">
    <citation type="submission" date="2021-10" db="EMBL/GenBank/DDBJ databases">
        <authorList>
            <person name="Piombo E."/>
        </authorList>
    </citation>
    <scope>NUCLEOTIDE SEQUENCE [LARGE SCALE GENOMIC DNA]</scope>
</reference>
<reference evidence="2" key="1">
    <citation type="submission" date="2019-06" db="EMBL/GenBank/DDBJ databases">
        <authorList>
            <person name="Broberg M."/>
        </authorList>
    </citation>
    <scope>NUCLEOTIDE SEQUENCE [LARGE SCALE GENOMIC DNA]</scope>
</reference>
<protein>
    <submittedName>
        <fullName evidence="1">Uncharacterized protein</fullName>
    </submittedName>
</protein>
<name>A0A9N9W793_9HYPO</name>
<gene>
    <name evidence="1" type="ORF">CSOL1703_00010491</name>
</gene>